<evidence type="ECO:0000313" key="2">
    <source>
        <dbReference type="EMBL" id="BAY70972.1"/>
    </source>
</evidence>
<keyword evidence="1" id="KW-1133">Transmembrane helix</keyword>
<organism evidence="2 3">
    <name type="scientific">Trichormus variabilis NIES-23</name>
    <dbReference type="NCBI Taxonomy" id="1973479"/>
    <lineage>
        <taxon>Bacteria</taxon>
        <taxon>Bacillati</taxon>
        <taxon>Cyanobacteriota</taxon>
        <taxon>Cyanophyceae</taxon>
        <taxon>Nostocales</taxon>
        <taxon>Nostocaceae</taxon>
        <taxon>Trichormus</taxon>
    </lineage>
</organism>
<feature type="transmembrane region" description="Helical" evidence="1">
    <location>
        <begin position="12"/>
        <end position="30"/>
    </location>
</feature>
<sequence length="62" mass="7109">MDTFPLEKMMVTLTPVAALIPMPNFVGVVLRNDTRMLGSRNPTRRVFLTSITYQQPRLVLYP</sequence>
<accession>A0A1Z4KPQ3</accession>
<evidence type="ECO:0000256" key="1">
    <source>
        <dbReference type="SAM" id="Phobius"/>
    </source>
</evidence>
<keyword evidence="1" id="KW-0472">Membrane</keyword>
<dbReference type="Proteomes" id="UP000217507">
    <property type="component" value="Chromosome"/>
</dbReference>
<gene>
    <name evidence="2" type="ORF">NIES23_37840</name>
</gene>
<reference evidence="2 3" key="1">
    <citation type="submission" date="2017-06" db="EMBL/GenBank/DDBJ databases">
        <title>Genome sequencing of cyanobaciteial culture collection at National Institute for Environmental Studies (NIES).</title>
        <authorList>
            <person name="Hirose Y."/>
            <person name="Shimura Y."/>
            <person name="Fujisawa T."/>
            <person name="Nakamura Y."/>
            <person name="Kawachi M."/>
        </authorList>
    </citation>
    <scope>NUCLEOTIDE SEQUENCE [LARGE SCALE GENOMIC DNA]</scope>
    <source>
        <strain evidence="2 3">NIES-23</strain>
    </source>
</reference>
<name>A0A1Z4KPQ3_ANAVA</name>
<protein>
    <submittedName>
        <fullName evidence="2">Uncharacterized protein</fullName>
    </submittedName>
</protein>
<evidence type="ECO:0000313" key="3">
    <source>
        <dbReference type="Proteomes" id="UP000217507"/>
    </source>
</evidence>
<dbReference type="EMBL" id="AP018216">
    <property type="protein sequence ID" value="BAY70972.1"/>
    <property type="molecule type" value="Genomic_DNA"/>
</dbReference>
<proteinExistence type="predicted"/>
<keyword evidence="1" id="KW-0812">Transmembrane</keyword>
<dbReference type="AlphaFoldDB" id="A0A1Z4KPQ3"/>